<comment type="caution">
    <text evidence="3">The sequence shown here is derived from an EMBL/GenBank/DDBJ whole genome shotgun (WGS) entry which is preliminary data.</text>
</comment>
<evidence type="ECO:0000313" key="4">
    <source>
        <dbReference type="Proteomes" id="UP000245119"/>
    </source>
</evidence>
<organism evidence="3 4">
    <name type="scientific">Pomacea canaliculata</name>
    <name type="common">Golden apple snail</name>
    <dbReference type="NCBI Taxonomy" id="400727"/>
    <lineage>
        <taxon>Eukaryota</taxon>
        <taxon>Metazoa</taxon>
        <taxon>Spiralia</taxon>
        <taxon>Lophotrochozoa</taxon>
        <taxon>Mollusca</taxon>
        <taxon>Gastropoda</taxon>
        <taxon>Caenogastropoda</taxon>
        <taxon>Architaenioglossa</taxon>
        <taxon>Ampullarioidea</taxon>
        <taxon>Ampullariidae</taxon>
        <taxon>Pomacea</taxon>
    </lineage>
</organism>
<reference evidence="3 4" key="1">
    <citation type="submission" date="2018-04" db="EMBL/GenBank/DDBJ databases">
        <title>The genome of golden apple snail Pomacea canaliculata provides insight into stress tolerance and invasive adaptation.</title>
        <authorList>
            <person name="Liu C."/>
            <person name="Liu B."/>
            <person name="Ren Y."/>
            <person name="Zhang Y."/>
            <person name="Wang H."/>
            <person name="Li S."/>
            <person name="Jiang F."/>
            <person name="Yin L."/>
            <person name="Zhang G."/>
            <person name="Qian W."/>
            <person name="Fan W."/>
        </authorList>
    </citation>
    <scope>NUCLEOTIDE SEQUENCE [LARGE SCALE GENOMIC DNA]</scope>
    <source>
        <strain evidence="3">SZHN2017</strain>
        <tissue evidence="3">Muscle</tissue>
    </source>
</reference>
<protein>
    <submittedName>
        <fullName evidence="3">Uncharacterized protein</fullName>
    </submittedName>
</protein>
<feature type="compositionally biased region" description="Polar residues" evidence="1">
    <location>
        <begin position="112"/>
        <end position="122"/>
    </location>
</feature>
<sequence>MLQALDNKMSEWGVALVVVLLLAVVAVAVAVLVRLFGVYHLAHCFASDEERAVLTKSEQTGNGMLVNSESSEFVLDTSGKFVQYDTLNSDPKYMNIDTEGGHNFGHHEDSARSSPVSIGNSSAERKERAWEKNEDATERQSEQNL</sequence>
<gene>
    <name evidence="3" type="ORF">C0Q70_11171</name>
</gene>
<feature type="transmembrane region" description="Helical" evidence="2">
    <location>
        <begin position="12"/>
        <end position="33"/>
    </location>
</feature>
<dbReference type="AlphaFoldDB" id="A0A2T7P590"/>
<keyword evidence="2" id="KW-0812">Transmembrane</keyword>
<feature type="region of interest" description="Disordered" evidence="1">
    <location>
        <begin position="93"/>
        <end position="145"/>
    </location>
</feature>
<proteinExistence type="predicted"/>
<evidence type="ECO:0000313" key="3">
    <source>
        <dbReference type="EMBL" id="PVD28580.1"/>
    </source>
</evidence>
<dbReference type="OrthoDB" id="67700at2759"/>
<dbReference type="STRING" id="400727.A0A2T7P590"/>
<keyword evidence="4" id="KW-1185">Reference proteome</keyword>
<dbReference type="Proteomes" id="UP000245119">
    <property type="component" value="Linkage Group LG6"/>
</dbReference>
<evidence type="ECO:0000256" key="1">
    <source>
        <dbReference type="SAM" id="MobiDB-lite"/>
    </source>
</evidence>
<name>A0A2T7P590_POMCA</name>
<evidence type="ECO:0000256" key="2">
    <source>
        <dbReference type="SAM" id="Phobius"/>
    </source>
</evidence>
<dbReference type="EMBL" id="PZQS01000006">
    <property type="protein sequence ID" value="PVD28580.1"/>
    <property type="molecule type" value="Genomic_DNA"/>
</dbReference>
<keyword evidence="2" id="KW-1133">Transmembrane helix</keyword>
<feature type="compositionally biased region" description="Basic and acidic residues" evidence="1">
    <location>
        <begin position="123"/>
        <end position="145"/>
    </location>
</feature>
<keyword evidence="2" id="KW-0472">Membrane</keyword>
<accession>A0A2T7P590</accession>